<name>G1XHW1_ARTOA</name>
<proteinExistence type="predicted"/>
<dbReference type="AlphaFoldDB" id="G1XHW1"/>
<organism evidence="2 3">
    <name type="scientific">Arthrobotrys oligospora (strain ATCC 24927 / CBS 115.81 / DSM 1491)</name>
    <name type="common">Nematode-trapping fungus</name>
    <name type="synonym">Didymozoophaga oligospora</name>
    <dbReference type="NCBI Taxonomy" id="756982"/>
    <lineage>
        <taxon>Eukaryota</taxon>
        <taxon>Fungi</taxon>
        <taxon>Dikarya</taxon>
        <taxon>Ascomycota</taxon>
        <taxon>Pezizomycotina</taxon>
        <taxon>Orbiliomycetes</taxon>
        <taxon>Orbiliales</taxon>
        <taxon>Orbiliaceae</taxon>
        <taxon>Orbilia</taxon>
        <taxon>Orbilia oligospora</taxon>
    </lineage>
</organism>
<dbReference type="RefSeq" id="XP_011124073.1">
    <property type="nucleotide sequence ID" value="XM_011125771.1"/>
</dbReference>
<feature type="region of interest" description="Disordered" evidence="1">
    <location>
        <begin position="68"/>
        <end position="95"/>
    </location>
</feature>
<sequence>MAQPHHSDQHKNGIDDTAEGEFVQRSYNEEVMELITRMEQVISTLAEFRQKTKILDEMAAQLKRKFRLQQEDNTGAKENGTSIDDFPQGQAEKVPKAIKTLSRAKESRRLPRIPEEV</sequence>
<comment type="caution">
    <text evidence="2">The sequence shown here is derived from an EMBL/GenBank/DDBJ whole genome shotgun (WGS) entry which is preliminary data.</text>
</comment>
<keyword evidence="3" id="KW-1185">Reference proteome</keyword>
<dbReference type="HOGENOM" id="CLU_2084309_0_0_1"/>
<feature type="region of interest" description="Disordered" evidence="1">
    <location>
        <begin position="1"/>
        <end position="22"/>
    </location>
</feature>
<evidence type="ECO:0000256" key="1">
    <source>
        <dbReference type="SAM" id="MobiDB-lite"/>
    </source>
</evidence>
<gene>
    <name evidence="2" type="ORF">AOL_s00091g13</name>
</gene>
<accession>G1XHW1</accession>
<reference evidence="2 3" key="1">
    <citation type="journal article" date="2011" name="PLoS Pathog.">
        <title>Genomic and proteomic analyses of the fungus Arthrobotrys oligospora provide insights into nematode-trap formation.</title>
        <authorList>
            <person name="Yang J."/>
            <person name="Wang L."/>
            <person name="Ji X."/>
            <person name="Feng Y."/>
            <person name="Li X."/>
            <person name="Zou C."/>
            <person name="Xu J."/>
            <person name="Ren Y."/>
            <person name="Mi Q."/>
            <person name="Wu J."/>
            <person name="Liu S."/>
            <person name="Liu Y."/>
            <person name="Huang X."/>
            <person name="Wang H."/>
            <person name="Niu X."/>
            <person name="Li J."/>
            <person name="Liang L."/>
            <person name="Luo Y."/>
            <person name="Ji K."/>
            <person name="Zhou W."/>
            <person name="Yu Z."/>
            <person name="Li G."/>
            <person name="Liu Y."/>
            <person name="Li L."/>
            <person name="Qiao M."/>
            <person name="Feng L."/>
            <person name="Zhang K.-Q."/>
        </authorList>
    </citation>
    <scope>NUCLEOTIDE SEQUENCE [LARGE SCALE GENOMIC DNA]</scope>
    <source>
        <strain evidence="3">ATCC 24927 / CBS 115.81 / DSM 1491</strain>
    </source>
</reference>
<dbReference type="EMBL" id="ADOT01000163">
    <property type="protein sequence ID" value="EGX47269.1"/>
    <property type="molecule type" value="Genomic_DNA"/>
</dbReference>
<dbReference type="InParanoid" id="G1XHW1"/>
<evidence type="ECO:0000313" key="2">
    <source>
        <dbReference type="EMBL" id="EGX47269.1"/>
    </source>
</evidence>
<evidence type="ECO:0000313" key="3">
    <source>
        <dbReference type="Proteomes" id="UP000008784"/>
    </source>
</evidence>
<dbReference type="GeneID" id="22895050"/>
<dbReference type="Proteomes" id="UP000008784">
    <property type="component" value="Unassembled WGS sequence"/>
</dbReference>
<feature type="compositionally biased region" description="Basic and acidic residues" evidence="1">
    <location>
        <begin position="1"/>
        <end position="14"/>
    </location>
</feature>
<protein>
    <submittedName>
        <fullName evidence="2">Uncharacterized protein</fullName>
    </submittedName>
</protein>